<comment type="caution">
    <text evidence="2">The sequence shown here is derived from an EMBL/GenBank/DDBJ whole genome shotgun (WGS) entry which is preliminary data.</text>
</comment>
<name>A0ABS2G6R2_9FIRM</name>
<keyword evidence="1" id="KW-0812">Transmembrane</keyword>
<dbReference type="EMBL" id="JACSNV010000001">
    <property type="protein sequence ID" value="MBM6876817.1"/>
    <property type="molecule type" value="Genomic_DNA"/>
</dbReference>
<accession>A0ABS2G6R2</accession>
<dbReference type="Proteomes" id="UP000729290">
    <property type="component" value="Unassembled WGS sequence"/>
</dbReference>
<reference evidence="2 3" key="1">
    <citation type="journal article" date="2021" name="Sci. Rep.">
        <title>The distribution of antibiotic resistance genes in chicken gut microbiota commensals.</title>
        <authorList>
            <person name="Juricova H."/>
            <person name="Matiasovicova J."/>
            <person name="Kubasova T."/>
            <person name="Cejkova D."/>
            <person name="Rychlik I."/>
        </authorList>
    </citation>
    <scope>NUCLEOTIDE SEQUENCE [LARGE SCALE GENOMIC DNA]</scope>
    <source>
        <strain evidence="2 3">An431b</strain>
    </source>
</reference>
<gene>
    <name evidence="2" type="ORF">H9X83_01395</name>
</gene>
<dbReference type="InterPro" id="IPR047708">
    <property type="entry name" value="CD1871A-like"/>
</dbReference>
<feature type="transmembrane region" description="Helical" evidence="1">
    <location>
        <begin position="6"/>
        <end position="27"/>
    </location>
</feature>
<evidence type="ECO:0008006" key="4">
    <source>
        <dbReference type="Google" id="ProtNLM"/>
    </source>
</evidence>
<dbReference type="NCBIfam" id="NF040920">
    <property type="entry name" value="CD1871A_fam"/>
    <property type="match status" value="1"/>
</dbReference>
<keyword evidence="1" id="KW-0472">Membrane</keyword>
<proteinExistence type="predicted"/>
<evidence type="ECO:0000313" key="3">
    <source>
        <dbReference type="Proteomes" id="UP000729290"/>
    </source>
</evidence>
<evidence type="ECO:0000256" key="1">
    <source>
        <dbReference type="SAM" id="Phobius"/>
    </source>
</evidence>
<organism evidence="2 3">
    <name type="scientific">Anaerotignum lactatifermentans</name>
    <dbReference type="NCBI Taxonomy" id="160404"/>
    <lineage>
        <taxon>Bacteria</taxon>
        <taxon>Bacillati</taxon>
        <taxon>Bacillota</taxon>
        <taxon>Clostridia</taxon>
        <taxon>Lachnospirales</taxon>
        <taxon>Anaerotignaceae</taxon>
        <taxon>Anaerotignum</taxon>
    </lineage>
</organism>
<sequence length="49" mass="5464">MDQRKIGGYVKYPLFLISIICIIIGMAREEHLTVLKKAVNICLECIGVG</sequence>
<evidence type="ECO:0000313" key="2">
    <source>
        <dbReference type="EMBL" id="MBM6876817.1"/>
    </source>
</evidence>
<keyword evidence="1" id="KW-1133">Transmembrane helix</keyword>
<dbReference type="RefSeq" id="WP_205132276.1">
    <property type="nucleotide sequence ID" value="NZ_JACSNT010000001.1"/>
</dbReference>
<protein>
    <recommendedName>
        <fullName evidence="4">Thioredoxin</fullName>
    </recommendedName>
</protein>
<keyword evidence="3" id="KW-1185">Reference proteome</keyword>